<evidence type="ECO:0000256" key="1">
    <source>
        <dbReference type="SAM" id="MobiDB-lite"/>
    </source>
</evidence>
<feature type="compositionally biased region" description="Low complexity" evidence="1">
    <location>
        <begin position="318"/>
        <end position="338"/>
    </location>
</feature>
<name>A0A6J4PEN0_9BACT</name>
<dbReference type="AlphaFoldDB" id="A0A6J4PEN0"/>
<sequence>ARGAAEARPPDAGPGPGPAVARARLALLGLLLAAGVMLWVFNLDADWGGAPHLVLVALAGLAAGVPPIRRVAESLLGRIRHPSPRAATRAAVAISFAAAGYLFLTAWLQGAEFVPKVVDEPSYLIGARMLARGLLWLPPHPPDVRPFFDTFNLLVEPTYGSMYFPGTALFHVPAVWLGLPYWTVSLALSAACAGLLYRLVVDLLDGVYAAVAALMLVGLTCFRALAVMLFSQTPMLLMGLAMLQAYLRWRPRRDWRWAALIGALAGWAGITRPADALCYAVAIGVAMLLDLRGGGVHDGTSIERGDNGATTPQPNAHGAAVGDRGAAPRPGPTAAPWAFDGARDRTSPGAPAPLRAWALTLACLVLPALPFLGLQVVQNVGMTGHWWEFPEARYADETYPAPMLGFHTIDPNWRRPALLQKRMLSEAFAASAYAEHRPANVLRTWREDRLPETLRFGLPHPLLAVLLPAGLLGLTDRRRRVVAAVPLLFVGFYAWYVFYIPHYMIVIAPGLFVLVLLGLNAVERGLAAAWPRAGAGLSVGLPLAVAALAVGSLPEFHGGPRDDAMFGGAELPFIEQAMSDLDRQLGPGGRALVLFRFDPAAGSTGGEPVYNADVVRIDDARVIRAHDLGPANATLYRYYATARGEPDRQVFRYTRGRMTLERLGTVGELVGK</sequence>
<feature type="transmembrane region" description="Helical" evidence="2">
    <location>
        <begin position="207"/>
        <end position="226"/>
    </location>
</feature>
<evidence type="ECO:0000313" key="3">
    <source>
        <dbReference type="EMBL" id="CAA9413738.1"/>
    </source>
</evidence>
<feature type="non-terminal residue" evidence="3">
    <location>
        <position position="1"/>
    </location>
</feature>
<gene>
    <name evidence="3" type="ORF">AVDCRST_MAG64-2477</name>
</gene>
<feature type="transmembrane region" description="Helical" evidence="2">
    <location>
        <begin position="504"/>
        <end position="522"/>
    </location>
</feature>
<keyword evidence="2" id="KW-0472">Membrane</keyword>
<feature type="transmembrane region" description="Helical" evidence="2">
    <location>
        <begin position="481"/>
        <end position="498"/>
    </location>
</feature>
<feature type="transmembrane region" description="Helical" evidence="2">
    <location>
        <begin position="25"/>
        <end position="41"/>
    </location>
</feature>
<feature type="transmembrane region" description="Helical" evidence="2">
    <location>
        <begin position="179"/>
        <end position="200"/>
    </location>
</feature>
<evidence type="ECO:0000256" key="2">
    <source>
        <dbReference type="SAM" id="Phobius"/>
    </source>
</evidence>
<reference evidence="3" key="1">
    <citation type="submission" date="2020-02" db="EMBL/GenBank/DDBJ databases">
        <authorList>
            <person name="Meier V. D."/>
        </authorList>
    </citation>
    <scope>NUCLEOTIDE SEQUENCE</scope>
    <source>
        <strain evidence="3">AVDCRST_MAG64</strain>
    </source>
</reference>
<organism evidence="3">
    <name type="scientific">uncultured Phycisphaerae bacterium</name>
    <dbReference type="NCBI Taxonomy" id="904963"/>
    <lineage>
        <taxon>Bacteria</taxon>
        <taxon>Pseudomonadati</taxon>
        <taxon>Planctomycetota</taxon>
        <taxon>Phycisphaerae</taxon>
        <taxon>environmental samples</taxon>
    </lineage>
</organism>
<proteinExistence type="predicted"/>
<keyword evidence="2" id="KW-0812">Transmembrane</keyword>
<feature type="transmembrane region" description="Helical" evidence="2">
    <location>
        <begin position="534"/>
        <end position="553"/>
    </location>
</feature>
<protein>
    <submittedName>
        <fullName evidence="3">Uncharacterized protein</fullName>
    </submittedName>
</protein>
<keyword evidence="2" id="KW-1133">Transmembrane helix</keyword>
<accession>A0A6J4PEN0</accession>
<feature type="transmembrane region" description="Helical" evidence="2">
    <location>
        <begin position="86"/>
        <end position="108"/>
    </location>
</feature>
<dbReference type="EMBL" id="CADCUQ010000549">
    <property type="protein sequence ID" value="CAA9413738.1"/>
    <property type="molecule type" value="Genomic_DNA"/>
</dbReference>
<feature type="region of interest" description="Disordered" evidence="1">
    <location>
        <begin position="300"/>
        <end position="342"/>
    </location>
</feature>
<feature type="transmembrane region" description="Helical" evidence="2">
    <location>
        <begin position="47"/>
        <end position="65"/>
    </location>
</feature>
<feature type="transmembrane region" description="Helical" evidence="2">
    <location>
        <begin position="456"/>
        <end position="474"/>
    </location>
</feature>